<dbReference type="PANTHER" id="PTHR11803:SF39">
    <property type="entry name" value="2-IMINOBUTANOATE_2-IMINOPROPANOATE DEAMINASE"/>
    <property type="match status" value="1"/>
</dbReference>
<keyword evidence="2" id="KW-1185">Reference proteome</keyword>
<dbReference type="Gene3D" id="3.30.1330.40">
    <property type="entry name" value="RutC-like"/>
    <property type="match status" value="1"/>
</dbReference>
<accession>A0ABX7TJS2</accession>
<dbReference type="EC" id="3.5.4.-" evidence="1"/>
<dbReference type="SUPFAM" id="SSF55298">
    <property type="entry name" value="YjgF-like"/>
    <property type="match status" value="1"/>
</dbReference>
<dbReference type="Proteomes" id="UP000663908">
    <property type="component" value="Chromosome"/>
</dbReference>
<organism evidence="1 2">
    <name type="scientific">Streptomyces cyanogenus</name>
    <dbReference type="NCBI Taxonomy" id="80860"/>
    <lineage>
        <taxon>Bacteria</taxon>
        <taxon>Bacillati</taxon>
        <taxon>Actinomycetota</taxon>
        <taxon>Actinomycetes</taxon>
        <taxon>Kitasatosporales</taxon>
        <taxon>Streptomycetaceae</taxon>
        <taxon>Streptomyces</taxon>
    </lineage>
</organism>
<name>A0ABX7TJS2_STRCY</name>
<dbReference type="EMBL" id="CP071839">
    <property type="protein sequence ID" value="QTD96657.1"/>
    <property type="molecule type" value="Genomic_DNA"/>
</dbReference>
<proteinExistence type="predicted"/>
<dbReference type="InterPro" id="IPR035959">
    <property type="entry name" value="RutC-like_sf"/>
</dbReference>
<dbReference type="PANTHER" id="PTHR11803">
    <property type="entry name" value="2-IMINOBUTANOATE/2-IMINOPROPANOATE DEAMINASE RIDA"/>
    <property type="match status" value="1"/>
</dbReference>
<reference evidence="1 2" key="1">
    <citation type="submission" date="2021-03" db="EMBL/GenBank/DDBJ databases">
        <title>Complete genome sequence of Streptomyces cyanogenus S136, producer of anticancer angucycline landomycin A.</title>
        <authorList>
            <person name="Hrab P."/>
            <person name="Ruckert C."/>
            <person name="Busche T."/>
            <person name="Ostash I."/>
            <person name="Kalinowski J."/>
            <person name="Fedorenko V."/>
            <person name="Yushchuk O."/>
            <person name="Ostash B."/>
        </authorList>
    </citation>
    <scope>NUCLEOTIDE SEQUENCE [LARGE SCALE GENOMIC DNA]</scope>
    <source>
        <strain evidence="1 2">S136</strain>
    </source>
</reference>
<keyword evidence="1" id="KW-0378">Hydrolase</keyword>
<dbReference type="InterPro" id="IPR006175">
    <property type="entry name" value="YjgF/YER057c/UK114"/>
</dbReference>
<gene>
    <name evidence="1" type="primary">yabJ1</name>
    <name evidence="1" type="ORF">S1361_04805</name>
</gene>
<dbReference type="CDD" id="cd00448">
    <property type="entry name" value="YjgF_YER057c_UK114_family"/>
    <property type="match status" value="1"/>
</dbReference>
<dbReference type="Pfam" id="PF01042">
    <property type="entry name" value="Ribonuc_L-PSP"/>
    <property type="match status" value="1"/>
</dbReference>
<protein>
    <submittedName>
        <fullName evidence="1">Enamine/imine deaminase</fullName>
        <ecNumber evidence="1">3.5.4.-</ecNumber>
    </submittedName>
</protein>
<dbReference type="GO" id="GO:0016787">
    <property type="term" value="F:hydrolase activity"/>
    <property type="evidence" value="ECO:0007669"/>
    <property type="project" value="UniProtKB-KW"/>
</dbReference>
<dbReference type="RefSeq" id="WP_208030598.1">
    <property type="nucleotide sequence ID" value="NZ_CP071839.1"/>
</dbReference>
<sequence length="126" mass="13554">MPRTVVTSPHAPHPPAPLSQAIRKGPILQLSGQVAFDTAGHIVGTTVTEQTDQVMRNITAVLRAGGANLDDVVLLRVNLTDTAHFADMNSAYQKYWDSEHPARTTFYGPLPEGLLVEIEALAVLDG</sequence>
<evidence type="ECO:0000313" key="2">
    <source>
        <dbReference type="Proteomes" id="UP000663908"/>
    </source>
</evidence>
<evidence type="ECO:0000313" key="1">
    <source>
        <dbReference type="EMBL" id="QTD96657.1"/>
    </source>
</evidence>